<feature type="domain" description="Alpha/beta hydrolase fold-3" evidence="2">
    <location>
        <begin position="83"/>
        <end position="290"/>
    </location>
</feature>
<comment type="caution">
    <text evidence="3">The sequence shown here is derived from an EMBL/GenBank/DDBJ whole genome shotgun (WGS) entry which is preliminary data.</text>
</comment>
<protein>
    <submittedName>
        <fullName evidence="3">Carboxylesterase NlhH</fullName>
    </submittedName>
</protein>
<dbReference type="InterPro" id="IPR013094">
    <property type="entry name" value="AB_hydrolase_3"/>
</dbReference>
<accession>A0A8H3P2D6</accession>
<dbReference type="Pfam" id="PF07859">
    <property type="entry name" value="Abhydrolase_3"/>
    <property type="match status" value="1"/>
</dbReference>
<sequence>MPSTLPRPPYDVELEMALAATPIPHTITQSHIPLLRGTKPSAGSAHINANFTHEEIPLILPNGEIVLSVWRHCSADLEAGVGVYYIHGGGMIMGNRFAGIREILDYLQEHNAVCVSVEYRLAPEYEDPVPLEDCYAGLVWVAENAAILGIDPDRMLIAGSSAGGGLAAGVCLLARDRGGPKISAQMLLAPMLDDRNDTVSSKQYEEEGTWSRGSNLLGWKCLLGQRFGSDSISIYTSPGRAVDLFGLPMAYVDVGSAEVFRDEAVAYATRLWHCGVQAELHVWPGAFHAFDLLAPTAAISIQARTARREWIRRVISRLGRTS</sequence>
<reference evidence="4" key="1">
    <citation type="journal article" date="2015" name="Genome Announc.">
        <title>Draft Genome Sequence of the Pathogenic Filamentous Fungus Aspergillus udagawae Strain IFM 46973T.</title>
        <authorList>
            <person name="Kusuya Y."/>
            <person name="Takahashi-Nakaguchi A."/>
            <person name="Takahashi H."/>
            <person name="Yaguchi T."/>
        </authorList>
    </citation>
    <scope>NUCLEOTIDE SEQUENCE</scope>
    <source>
        <strain evidence="4">IFM 46973</strain>
    </source>
</reference>
<dbReference type="Proteomes" id="UP000465221">
    <property type="component" value="Unassembled WGS sequence"/>
</dbReference>
<evidence type="ECO:0000313" key="5">
    <source>
        <dbReference type="Proteomes" id="UP000465221"/>
    </source>
</evidence>
<dbReference type="AlphaFoldDB" id="A0A8H3P2D6"/>
<dbReference type="PANTHER" id="PTHR48081">
    <property type="entry name" value="AB HYDROLASE SUPERFAMILY PROTEIN C4A8.06C"/>
    <property type="match status" value="1"/>
</dbReference>
<dbReference type="GeneID" id="66989264"/>
<dbReference type="RefSeq" id="XP_043143212.1">
    <property type="nucleotide sequence ID" value="XM_043287277.1"/>
</dbReference>
<evidence type="ECO:0000256" key="1">
    <source>
        <dbReference type="ARBA" id="ARBA00022801"/>
    </source>
</evidence>
<dbReference type="GO" id="GO:0016787">
    <property type="term" value="F:hydrolase activity"/>
    <property type="evidence" value="ECO:0007669"/>
    <property type="project" value="UniProtKB-KW"/>
</dbReference>
<reference evidence="4" key="3">
    <citation type="submission" date="2021-01" db="EMBL/GenBank/DDBJ databases">
        <title>Pan-genome distribution and transcriptional activeness of fungal secondary metabolism genes in Aspergillus section Fumigati.</title>
        <authorList>
            <person name="Takahashi H."/>
            <person name="Umemura M."/>
            <person name="Ninomiya A."/>
            <person name="Kusuya Y."/>
            <person name="Urayama S."/>
            <person name="Shimizu M."/>
            <person name="Watanabe A."/>
            <person name="Kamei K."/>
            <person name="Yaguchi T."/>
            <person name="Hagiwara D."/>
        </authorList>
    </citation>
    <scope>NUCLEOTIDE SEQUENCE</scope>
    <source>
        <strain evidence="4">IFM 46973</strain>
    </source>
</reference>
<reference evidence="3 5" key="2">
    <citation type="submission" date="2020-01" db="EMBL/GenBank/DDBJ databases">
        <title>Draft genome sequence of Aspergillus udagawae IFM 46972.</title>
        <authorList>
            <person name="Takahashi H."/>
            <person name="Yaguchi T."/>
        </authorList>
    </citation>
    <scope>NUCLEOTIDE SEQUENCE [LARGE SCALE GENOMIC DNA]</scope>
    <source>
        <strain evidence="3 5">IFM 46972</strain>
    </source>
</reference>
<dbReference type="InterPro" id="IPR050300">
    <property type="entry name" value="GDXG_lipolytic_enzyme"/>
</dbReference>
<dbReference type="EMBL" id="BLKC01000055">
    <property type="protein sequence ID" value="GFF43916.1"/>
    <property type="molecule type" value="Genomic_DNA"/>
</dbReference>
<dbReference type="Proteomes" id="UP000036893">
    <property type="component" value="Unassembled WGS sequence"/>
</dbReference>
<organism evidence="3 5">
    <name type="scientific">Aspergillus udagawae</name>
    <dbReference type="NCBI Taxonomy" id="91492"/>
    <lineage>
        <taxon>Eukaryota</taxon>
        <taxon>Fungi</taxon>
        <taxon>Dikarya</taxon>
        <taxon>Ascomycota</taxon>
        <taxon>Pezizomycotina</taxon>
        <taxon>Eurotiomycetes</taxon>
        <taxon>Eurotiomycetidae</taxon>
        <taxon>Eurotiales</taxon>
        <taxon>Aspergillaceae</taxon>
        <taxon>Aspergillus</taxon>
        <taxon>Aspergillus subgen. Fumigati</taxon>
    </lineage>
</organism>
<dbReference type="EMBL" id="BBXM02000001">
    <property type="protein sequence ID" value="GIC85946.1"/>
    <property type="molecule type" value="Genomic_DNA"/>
</dbReference>
<dbReference type="PANTHER" id="PTHR48081:SF8">
    <property type="entry name" value="ALPHA_BETA HYDROLASE FOLD-3 DOMAIN-CONTAINING PROTEIN-RELATED"/>
    <property type="match status" value="1"/>
</dbReference>
<dbReference type="Gene3D" id="3.40.50.1820">
    <property type="entry name" value="alpha/beta hydrolase"/>
    <property type="match status" value="1"/>
</dbReference>
<dbReference type="SUPFAM" id="SSF53474">
    <property type="entry name" value="alpha/beta-Hydrolases"/>
    <property type="match status" value="1"/>
</dbReference>
<dbReference type="InterPro" id="IPR029058">
    <property type="entry name" value="AB_hydrolase_fold"/>
</dbReference>
<evidence type="ECO:0000313" key="3">
    <source>
        <dbReference type="EMBL" id="GFF43916.1"/>
    </source>
</evidence>
<evidence type="ECO:0000313" key="4">
    <source>
        <dbReference type="EMBL" id="GIC85946.1"/>
    </source>
</evidence>
<keyword evidence="1" id="KW-0378">Hydrolase</keyword>
<gene>
    <name evidence="4" type="ORF">Aud_001788</name>
    <name evidence="3" type="ORF">IFM46972_07372</name>
</gene>
<name>A0A8H3P2D6_9EURO</name>
<evidence type="ECO:0000259" key="2">
    <source>
        <dbReference type="Pfam" id="PF07859"/>
    </source>
</evidence>
<proteinExistence type="predicted"/>